<dbReference type="PANTHER" id="PTHR10380">
    <property type="entry name" value="CUTICLE PROTEIN"/>
    <property type="match status" value="1"/>
</dbReference>
<organism evidence="5 6">
    <name type="scientific">Stomoxys calcitrans</name>
    <name type="common">Stable fly</name>
    <name type="synonym">Conops calcitrans</name>
    <dbReference type="NCBI Taxonomy" id="35570"/>
    <lineage>
        <taxon>Eukaryota</taxon>
        <taxon>Metazoa</taxon>
        <taxon>Ecdysozoa</taxon>
        <taxon>Arthropoda</taxon>
        <taxon>Hexapoda</taxon>
        <taxon>Insecta</taxon>
        <taxon>Pterygota</taxon>
        <taxon>Neoptera</taxon>
        <taxon>Endopterygota</taxon>
        <taxon>Diptera</taxon>
        <taxon>Brachycera</taxon>
        <taxon>Muscomorpha</taxon>
        <taxon>Muscoidea</taxon>
        <taxon>Muscidae</taxon>
        <taxon>Stomoxys</taxon>
    </lineage>
</organism>
<keyword evidence="4" id="KW-0732">Signal</keyword>
<dbReference type="EnsemblMetazoa" id="SCAU015739-RA">
    <property type="protein sequence ID" value="SCAU015739-PA"/>
    <property type="gene ID" value="SCAU015739"/>
</dbReference>
<dbReference type="PROSITE" id="PS51155">
    <property type="entry name" value="CHIT_BIND_RR_2"/>
    <property type="match status" value="1"/>
</dbReference>
<protein>
    <submittedName>
        <fullName evidence="5">Uncharacterized protein</fullName>
    </submittedName>
</protein>
<feature type="signal peptide" evidence="4">
    <location>
        <begin position="1"/>
        <end position="20"/>
    </location>
</feature>
<evidence type="ECO:0000256" key="4">
    <source>
        <dbReference type="SAM" id="SignalP"/>
    </source>
</evidence>
<accession>A0A1I8QBY6</accession>
<keyword evidence="1 2" id="KW-0193">Cuticle</keyword>
<feature type="compositionally biased region" description="Basic and acidic residues" evidence="3">
    <location>
        <begin position="143"/>
        <end position="160"/>
    </location>
</feature>
<proteinExistence type="predicted"/>
<dbReference type="InterPro" id="IPR000618">
    <property type="entry name" value="Insect_cuticle"/>
</dbReference>
<dbReference type="PRINTS" id="PR00947">
    <property type="entry name" value="CUTICLE"/>
</dbReference>
<reference evidence="5" key="1">
    <citation type="submission" date="2020-05" db="UniProtKB">
        <authorList>
            <consortium name="EnsemblMetazoa"/>
        </authorList>
    </citation>
    <scope>IDENTIFICATION</scope>
    <source>
        <strain evidence="5">USDA</strain>
    </source>
</reference>
<evidence type="ECO:0000256" key="2">
    <source>
        <dbReference type="PROSITE-ProRule" id="PRU00497"/>
    </source>
</evidence>
<dbReference type="InterPro" id="IPR031311">
    <property type="entry name" value="CHIT_BIND_RR_consensus"/>
</dbReference>
<dbReference type="AlphaFoldDB" id="A0A1I8QBY6"/>
<sequence length="160" mass="17551">MKYLCLTLIVGVAFSAPVDEREMTPAVVGKKLVTTTTTEMPQMVDIVESGSEHNMDGSYSFHFRGADGSFREETAVVKNAGTDDQYLEVTGAYSFFDSEGQEVVVHYKADNHGFVPVGNNIPDEISKSAKANSELPAMEDSDEERKVVVKTTETKDKKTT</sequence>
<dbReference type="OrthoDB" id="8123782at2759"/>
<dbReference type="STRING" id="35570.A0A1I8QBY6"/>
<evidence type="ECO:0000256" key="1">
    <source>
        <dbReference type="ARBA" id="ARBA00022460"/>
    </source>
</evidence>
<gene>
    <name evidence="5" type="primary">106096184</name>
</gene>
<dbReference type="PANTHER" id="PTHR10380:SF233">
    <property type="entry name" value="CUTICULAR PROTEIN 47EB-RELATED"/>
    <property type="match status" value="1"/>
</dbReference>
<dbReference type="VEuPathDB" id="VectorBase:SCAU015739"/>
<dbReference type="InterPro" id="IPR050468">
    <property type="entry name" value="Cuticle_Struct_Prot"/>
</dbReference>
<evidence type="ECO:0000313" key="6">
    <source>
        <dbReference type="Proteomes" id="UP000095300"/>
    </source>
</evidence>
<dbReference type="PROSITE" id="PS00233">
    <property type="entry name" value="CHIT_BIND_RR_1"/>
    <property type="match status" value="1"/>
</dbReference>
<feature type="chain" id="PRO_5009328057" evidence="4">
    <location>
        <begin position="21"/>
        <end position="160"/>
    </location>
</feature>
<dbReference type="GO" id="GO:0062129">
    <property type="term" value="C:chitin-based extracellular matrix"/>
    <property type="evidence" value="ECO:0007669"/>
    <property type="project" value="TreeGrafter"/>
</dbReference>
<feature type="region of interest" description="Disordered" evidence="3">
    <location>
        <begin position="129"/>
        <end position="160"/>
    </location>
</feature>
<dbReference type="Proteomes" id="UP000095300">
    <property type="component" value="Unassembled WGS sequence"/>
</dbReference>
<keyword evidence="6" id="KW-1185">Reference proteome</keyword>
<evidence type="ECO:0000313" key="5">
    <source>
        <dbReference type="EnsemblMetazoa" id="SCAU015739-PA"/>
    </source>
</evidence>
<dbReference type="GO" id="GO:0008010">
    <property type="term" value="F:structural constituent of chitin-based larval cuticle"/>
    <property type="evidence" value="ECO:0007669"/>
    <property type="project" value="TreeGrafter"/>
</dbReference>
<name>A0A1I8QBY6_STOCA</name>
<evidence type="ECO:0000256" key="3">
    <source>
        <dbReference type="SAM" id="MobiDB-lite"/>
    </source>
</evidence>
<dbReference type="Pfam" id="PF00379">
    <property type="entry name" value="Chitin_bind_4"/>
    <property type="match status" value="1"/>
</dbReference>